<dbReference type="Proteomes" id="UP000324748">
    <property type="component" value="Unassembled WGS sequence"/>
</dbReference>
<reference evidence="2 3" key="1">
    <citation type="submission" date="2019-05" db="EMBL/GenBank/DDBJ databases">
        <title>Emergence of the Ug99 lineage of the wheat stem rust pathogen through somatic hybridization.</title>
        <authorList>
            <person name="Li F."/>
            <person name="Upadhyaya N.M."/>
            <person name="Sperschneider J."/>
            <person name="Matny O."/>
            <person name="Nguyen-Phuc H."/>
            <person name="Mago R."/>
            <person name="Raley C."/>
            <person name="Miller M.E."/>
            <person name="Silverstein K.A.T."/>
            <person name="Henningsen E."/>
            <person name="Hirsch C.D."/>
            <person name="Visser B."/>
            <person name="Pretorius Z.A."/>
            <person name="Steffenson B.J."/>
            <person name="Schwessinger B."/>
            <person name="Dodds P.N."/>
            <person name="Figueroa M."/>
        </authorList>
    </citation>
    <scope>NUCLEOTIDE SEQUENCE [LARGE SCALE GENOMIC DNA]</scope>
    <source>
        <strain evidence="2">21-0</strain>
    </source>
</reference>
<accession>A0A5B0QQ29</accession>
<keyword evidence="3" id="KW-1185">Reference proteome</keyword>
<keyword evidence="2" id="KW-0378">Hydrolase</keyword>
<evidence type="ECO:0000313" key="3">
    <source>
        <dbReference type="Proteomes" id="UP000324748"/>
    </source>
</evidence>
<sequence length="227" mass="25927">MACIGFCGASEAGKTAGVYTWREGITEMEKEYDAQIWSNLQAHNKFICERVKHFSNSAYSNNKKILEEFGVPSWSDTEWNAFNRDSQVIFSNVAITCEDFYNTPHKDPDHNPLTYGLFSYINKHKSLPILPPANIEGHAFRFPQFDCNIDFGTTPGIIEIMWPSNAIDHQTTAPPHPLKTTTNITHFGCSFQISDRLMERARILNKLNEEEIKSRTVSQSDRMKNSK</sequence>
<evidence type="ECO:0000313" key="2">
    <source>
        <dbReference type="EMBL" id="KAA1115427.1"/>
    </source>
</evidence>
<dbReference type="GO" id="GO:0016787">
    <property type="term" value="F:hydrolase activity"/>
    <property type="evidence" value="ECO:0007669"/>
    <property type="project" value="UniProtKB-KW"/>
</dbReference>
<organism evidence="2 3">
    <name type="scientific">Puccinia graminis f. sp. tritici</name>
    <dbReference type="NCBI Taxonomy" id="56615"/>
    <lineage>
        <taxon>Eukaryota</taxon>
        <taxon>Fungi</taxon>
        <taxon>Dikarya</taxon>
        <taxon>Basidiomycota</taxon>
        <taxon>Pucciniomycotina</taxon>
        <taxon>Pucciniomycetes</taxon>
        <taxon>Pucciniales</taxon>
        <taxon>Pucciniaceae</taxon>
        <taxon>Puccinia</taxon>
    </lineage>
</organism>
<evidence type="ECO:0000259" key="1">
    <source>
        <dbReference type="Pfam" id="PF20515"/>
    </source>
</evidence>
<proteinExistence type="predicted"/>
<feature type="domain" description="Tet-like 2OG-Fe(II) oxygenase" evidence="1">
    <location>
        <begin position="1"/>
        <end position="173"/>
    </location>
</feature>
<dbReference type="EMBL" id="VSWC01000014">
    <property type="protein sequence ID" value="KAA1115427.1"/>
    <property type="molecule type" value="Genomic_DNA"/>
</dbReference>
<comment type="caution">
    <text evidence="2">The sequence shown here is derived from an EMBL/GenBank/DDBJ whole genome shotgun (WGS) entry which is preliminary data.</text>
</comment>
<dbReference type="InterPro" id="IPR046798">
    <property type="entry name" value="2OG-FeII_Oxy_6"/>
</dbReference>
<dbReference type="AlphaFoldDB" id="A0A5B0QQ29"/>
<dbReference type="OrthoDB" id="2495097at2759"/>
<protein>
    <submittedName>
        <fullName evidence="2">Ubiquitin carboxyl-terminal hydrolase 7</fullName>
    </submittedName>
</protein>
<name>A0A5B0QQ29_PUCGR</name>
<dbReference type="Pfam" id="PF20515">
    <property type="entry name" value="2OG-FeII_Oxy_6"/>
    <property type="match status" value="1"/>
</dbReference>
<gene>
    <name evidence="2" type="primary">USP7_36</name>
    <name evidence="2" type="ORF">PGT21_036313</name>
</gene>